<dbReference type="InterPro" id="IPR052775">
    <property type="entry name" value="IUN_hydrolase"/>
</dbReference>
<keyword evidence="3" id="KW-0326">Glycosidase</keyword>
<accession>A0A1B6H301</accession>
<dbReference type="PANTHER" id="PTHR46190:SF1">
    <property type="entry name" value="SI:CH211-201H21.5"/>
    <property type="match status" value="1"/>
</dbReference>
<dbReference type="Gene3D" id="3.90.245.10">
    <property type="entry name" value="Ribonucleoside hydrolase-like"/>
    <property type="match status" value="1"/>
</dbReference>
<dbReference type="Pfam" id="PF01156">
    <property type="entry name" value="IU_nuc_hydro"/>
    <property type="match status" value="1"/>
</dbReference>
<feature type="domain" description="Inosine/uridine-preferring nucleoside hydrolase" evidence="5">
    <location>
        <begin position="54"/>
        <end position="349"/>
    </location>
</feature>
<dbReference type="InterPro" id="IPR036452">
    <property type="entry name" value="Ribo_hydro-like"/>
</dbReference>
<keyword evidence="4" id="KW-1133">Transmembrane helix</keyword>
<dbReference type="GO" id="GO:0016799">
    <property type="term" value="F:hydrolase activity, hydrolyzing N-glycosyl compounds"/>
    <property type="evidence" value="ECO:0007669"/>
    <property type="project" value="InterPro"/>
</dbReference>
<evidence type="ECO:0000259" key="5">
    <source>
        <dbReference type="Pfam" id="PF01156"/>
    </source>
</evidence>
<protein>
    <recommendedName>
        <fullName evidence="5">Inosine/uridine-preferring nucleoside hydrolase domain-containing protein</fullName>
    </recommendedName>
</protein>
<evidence type="ECO:0000256" key="3">
    <source>
        <dbReference type="ARBA" id="ARBA00023295"/>
    </source>
</evidence>
<dbReference type="InterPro" id="IPR015910">
    <property type="entry name" value="I/U_nuclsd_hydro_CS"/>
</dbReference>
<dbReference type="InterPro" id="IPR001910">
    <property type="entry name" value="Inosine/uridine_hydrolase_dom"/>
</dbReference>
<keyword evidence="4" id="KW-0812">Transmembrane</keyword>
<keyword evidence="4" id="KW-0472">Membrane</keyword>
<feature type="transmembrane region" description="Helical" evidence="4">
    <location>
        <begin position="20"/>
        <end position="49"/>
    </location>
</feature>
<dbReference type="SUPFAM" id="SSF53590">
    <property type="entry name" value="Nucleoside hydrolase"/>
    <property type="match status" value="1"/>
</dbReference>
<keyword evidence="2" id="KW-0378">Hydrolase</keyword>
<sequence length="363" mass="39331">DTAHRITFTRQSNSRLVCSLILVLGVIAVTSSTTWMVLSLAGVGVGAALNQQIVIIDTDPGIDDAVAIFTALGDPNVKVMAITCVRGNADVSNVVVNTLKLLSISKNTKIPVYSGSNYGVIDAPHGDEYFGKDGLGDVPYSNPPSASSAQKEHAASFLARTVSEHPGEITVICLGPLTNLALAINLNPQFFLQVRRVVILGGSIKGQGNVAPGIEFNFYMDPDAASIVLNRALLSGAPVTLLPMETVVENELTQVWRWNVLAKLNSSVMTFMNRIEASELSRHSLKVYTPYDSYAVSVVLCPDFVTHSQQLYGFVENRSDRTRGALIVDYMNLTSKPANIEVVMEVNTTLMKTWMYADLSNYV</sequence>
<feature type="non-terminal residue" evidence="6">
    <location>
        <position position="1"/>
    </location>
</feature>
<evidence type="ECO:0000256" key="2">
    <source>
        <dbReference type="ARBA" id="ARBA00022801"/>
    </source>
</evidence>
<evidence type="ECO:0000313" key="6">
    <source>
        <dbReference type="EMBL" id="JAS69010.1"/>
    </source>
</evidence>
<evidence type="ECO:0000256" key="1">
    <source>
        <dbReference type="ARBA" id="ARBA00009176"/>
    </source>
</evidence>
<dbReference type="AlphaFoldDB" id="A0A1B6H301"/>
<reference evidence="6" key="1">
    <citation type="submission" date="2015-11" db="EMBL/GenBank/DDBJ databases">
        <title>De novo transcriptome assembly of four potential Pierce s Disease insect vectors from Arizona vineyards.</title>
        <authorList>
            <person name="Tassone E.E."/>
        </authorList>
    </citation>
    <scope>NUCLEOTIDE SEQUENCE</scope>
</reference>
<proteinExistence type="inferred from homology"/>
<comment type="similarity">
    <text evidence="1">Belongs to the IUNH family.</text>
</comment>
<evidence type="ECO:0000256" key="4">
    <source>
        <dbReference type="SAM" id="Phobius"/>
    </source>
</evidence>
<dbReference type="PROSITE" id="PS01247">
    <property type="entry name" value="IUNH"/>
    <property type="match status" value="1"/>
</dbReference>
<name>A0A1B6H301_9HEMI</name>
<gene>
    <name evidence="6" type="ORF">g.15196</name>
</gene>
<dbReference type="PANTHER" id="PTHR46190">
    <property type="entry name" value="SI:CH211-201H21.5-RELATED"/>
    <property type="match status" value="1"/>
</dbReference>
<organism evidence="6">
    <name type="scientific">Cuerna arida</name>
    <dbReference type="NCBI Taxonomy" id="1464854"/>
    <lineage>
        <taxon>Eukaryota</taxon>
        <taxon>Metazoa</taxon>
        <taxon>Ecdysozoa</taxon>
        <taxon>Arthropoda</taxon>
        <taxon>Hexapoda</taxon>
        <taxon>Insecta</taxon>
        <taxon>Pterygota</taxon>
        <taxon>Neoptera</taxon>
        <taxon>Paraneoptera</taxon>
        <taxon>Hemiptera</taxon>
        <taxon>Auchenorrhyncha</taxon>
        <taxon>Membracoidea</taxon>
        <taxon>Cicadellidae</taxon>
        <taxon>Cicadellinae</taxon>
        <taxon>Proconiini</taxon>
        <taxon>Cuerna</taxon>
    </lineage>
</organism>
<dbReference type="EMBL" id="GECZ01000759">
    <property type="protein sequence ID" value="JAS69010.1"/>
    <property type="molecule type" value="Transcribed_RNA"/>
</dbReference>